<dbReference type="Proteomes" id="UP000005801">
    <property type="component" value="Unassembled WGS sequence"/>
</dbReference>
<dbReference type="PANTHER" id="PTHR33908:SF11">
    <property type="entry name" value="MEMBRANE PROTEIN"/>
    <property type="match status" value="1"/>
</dbReference>
<keyword evidence="6 9" id="KW-1133">Transmembrane helix</keyword>
<dbReference type="GO" id="GO:0016763">
    <property type="term" value="F:pentosyltransferase activity"/>
    <property type="evidence" value="ECO:0007669"/>
    <property type="project" value="TreeGrafter"/>
</dbReference>
<evidence type="ECO:0000256" key="6">
    <source>
        <dbReference type="ARBA" id="ARBA00022989"/>
    </source>
</evidence>
<evidence type="ECO:0000313" key="10">
    <source>
        <dbReference type="EMBL" id="EDM76884.1"/>
    </source>
</evidence>
<accession>A6GB87</accession>
<evidence type="ECO:0000256" key="4">
    <source>
        <dbReference type="ARBA" id="ARBA00022679"/>
    </source>
</evidence>
<dbReference type="GO" id="GO:0005886">
    <property type="term" value="C:plasma membrane"/>
    <property type="evidence" value="ECO:0007669"/>
    <property type="project" value="UniProtKB-SubCell"/>
</dbReference>
<gene>
    <name evidence="10" type="ORF">PPSIR1_24699</name>
</gene>
<name>A6GB87_9BACT</name>
<feature type="region of interest" description="Disordered" evidence="8">
    <location>
        <begin position="727"/>
        <end position="749"/>
    </location>
</feature>
<feature type="compositionally biased region" description="Gly residues" evidence="8">
    <location>
        <begin position="737"/>
        <end position="749"/>
    </location>
</feature>
<dbReference type="GO" id="GO:0009103">
    <property type="term" value="P:lipopolysaccharide biosynthetic process"/>
    <property type="evidence" value="ECO:0007669"/>
    <property type="project" value="UniProtKB-ARBA"/>
</dbReference>
<dbReference type="AlphaFoldDB" id="A6GB87"/>
<keyword evidence="3" id="KW-0328">Glycosyltransferase</keyword>
<dbReference type="EMBL" id="ABCS01000056">
    <property type="protein sequence ID" value="EDM76884.1"/>
    <property type="molecule type" value="Genomic_DNA"/>
</dbReference>
<evidence type="ECO:0000313" key="11">
    <source>
        <dbReference type="Proteomes" id="UP000005801"/>
    </source>
</evidence>
<protein>
    <recommendedName>
        <fullName evidence="12">Glycosyltransferase RgtA/B/C/D-like domain-containing protein</fullName>
    </recommendedName>
</protein>
<keyword evidence="5 9" id="KW-0812">Transmembrane</keyword>
<evidence type="ECO:0000256" key="5">
    <source>
        <dbReference type="ARBA" id="ARBA00022692"/>
    </source>
</evidence>
<feature type="transmembrane region" description="Helical" evidence="9">
    <location>
        <begin position="270"/>
        <end position="292"/>
    </location>
</feature>
<feature type="transmembrane region" description="Helical" evidence="9">
    <location>
        <begin position="469"/>
        <end position="492"/>
    </location>
</feature>
<keyword evidence="7 9" id="KW-0472">Membrane</keyword>
<evidence type="ECO:0000256" key="3">
    <source>
        <dbReference type="ARBA" id="ARBA00022676"/>
    </source>
</evidence>
<dbReference type="RefSeq" id="WP_006973978.1">
    <property type="nucleotide sequence ID" value="NZ_ABCS01000056.1"/>
</dbReference>
<reference evidence="10 11" key="1">
    <citation type="submission" date="2007-06" db="EMBL/GenBank/DDBJ databases">
        <authorList>
            <person name="Shimkets L."/>
            <person name="Ferriera S."/>
            <person name="Johnson J."/>
            <person name="Kravitz S."/>
            <person name="Beeson K."/>
            <person name="Sutton G."/>
            <person name="Rogers Y.-H."/>
            <person name="Friedman R."/>
            <person name="Frazier M."/>
            <person name="Venter J.C."/>
        </authorList>
    </citation>
    <scope>NUCLEOTIDE SEQUENCE [LARGE SCALE GENOMIC DNA]</scope>
    <source>
        <strain evidence="10 11">SIR-1</strain>
    </source>
</reference>
<dbReference type="InterPro" id="IPR050297">
    <property type="entry name" value="LipidA_mod_glycosyltrf_83"/>
</dbReference>
<keyword evidence="11" id="KW-1185">Reference proteome</keyword>
<evidence type="ECO:0000256" key="9">
    <source>
        <dbReference type="SAM" id="Phobius"/>
    </source>
</evidence>
<evidence type="ECO:0000256" key="8">
    <source>
        <dbReference type="SAM" id="MobiDB-lite"/>
    </source>
</evidence>
<dbReference type="OrthoDB" id="5485349at2"/>
<dbReference type="STRING" id="391625.PPSIR1_24699"/>
<keyword evidence="2" id="KW-1003">Cell membrane</keyword>
<feature type="transmembrane region" description="Helical" evidence="9">
    <location>
        <begin position="201"/>
        <end position="219"/>
    </location>
</feature>
<feature type="region of interest" description="Disordered" evidence="8">
    <location>
        <begin position="1"/>
        <end position="23"/>
    </location>
</feature>
<evidence type="ECO:0000256" key="2">
    <source>
        <dbReference type="ARBA" id="ARBA00022475"/>
    </source>
</evidence>
<feature type="transmembrane region" description="Helical" evidence="9">
    <location>
        <begin position="178"/>
        <end position="195"/>
    </location>
</feature>
<organism evidence="10 11">
    <name type="scientific">Plesiocystis pacifica SIR-1</name>
    <dbReference type="NCBI Taxonomy" id="391625"/>
    <lineage>
        <taxon>Bacteria</taxon>
        <taxon>Pseudomonadati</taxon>
        <taxon>Myxococcota</taxon>
        <taxon>Polyangia</taxon>
        <taxon>Nannocystales</taxon>
        <taxon>Nannocystaceae</taxon>
        <taxon>Plesiocystis</taxon>
    </lineage>
</organism>
<proteinExistence type="predicted"/>
<evidence type="ECO:0000256" key="7">
    <source>
        <dbReference type="ARBA" id="ARBA00023136"/>
    </source>
</evidence>
<comment type="caution">
    <text evidence="10">The sequence shown here is derived from an EMBL/GenBank/DDBJ whole genome shotgun (WGS) entry which is preliminary data.</text>
</comment>
<comment type="subcellular location">
    <subcellularLocation>
        <location evidence="1">Cell membrane</location>
        <topology evidence="1">Multi-pass membrane protein</topology>
    </subcellularLocation>
</comment>
<feature type="transmembrane region" description="Helical" evidence="9">
    <location>
        <begin position="231"/>
        <end position="250"/>
    </location>
</feature>
<evidence type="ECO:0008006" key="12">
    <source>
        <dbReference type="Google" id="ProtNLM"/>
    </source>
</evidence>
<dbReference type="PANTHER" id="PTHR33908">
    <property type="entry name" value="MANNOSYLTRANSFERASE YKCB-RELATED"/>
    <property type="match status" value="1"/>
</dbReference>
<keyword evidence="4" id="KW-0808">Transferase</keyword>
<feature type="transmembrane region" description="Helical" evidence="9">
    <location>
        <begin position="576"/>
        <end position="601"/>
    </location>
</feature>
<feature type="transmembrane region" description="Helical" evidence="9">
    <location>
        <begin position="334"/>
        <end position="358"/>
    </location>
</feature>
<feature type="transmembrane region" description="Helical" evidence="9">
    <location>
        <begin position="437"/>
        <end position="457"/>
    </location>
</feature>
<evidence type="ECO:0000256" key="1">
    <source>
        <dbReference type="ARBA" id="ARBA00004651"/>
    </source>
</evidence>
<sequence length="749" mass="81765">MSEADDATAASEDAQPGSADGAADSSVPWARRLWRHALAVLIVCVCALIQWTGEPSRSLTADEPLHLVRGHVYLWKHTARLSYAHPPLANVITSLPSAGKADEPWGEPQLVIGGEDEQRVLLTRMKKRGLMLPDADETRAEAVEKLWRWPEANPLRISQHYFTHDFARARAELSEGRRMMIGVTALFALGFYAWIYRRWGWVTAIISLALLCFNPTFLAHGRLVTSDMPAIATLFASLAATVAWIERPGWGKVALFCLATTAMVLTKHTGLVFVVTLSCMLLFAAGLGLGGFDPGKIGEGAEAEGRGGKRAGGLLPGALRARRGVAFDSWKKRVLFTFVQLALVAALMILAIDAAYFFDRVGLSMAEIIAEPEPQNWLNRRYKGQLVERSFLGRLPDPLRLPFPYTWLVGLATVSKQNASGHGGYFFGLNDYSAHPLYFPVLLILKTPLGLIALLGISLRLAVQRVRAGIWPSVATGVLVLFAAVNLSSLVLSHINIGVRHSLTLLPIMAVLAGRGGALLIERWAEAWGRWRRGEPEPKPEPGTAVVEGGRLARLRAALSRPREAPRWIPPGLRRAWALSAAPLFVAWAIGSGAVALGLYAPHYLGYFNGLVGGPGGGRWVSVVGEDWGQDLGDVATLARERGWQKLAYYTQFPMRREELESRGLETEKVRCHVEPSPGIPQVIHVADWVRRVDCFSWLEGREPSDFLNYNVLVFSPEDLGAVLDGELEGEAAEQGSEGGTDESGGTEG</sequence>
<feature type="transmembrane region" description="Helical" evidence="9">
    <location>
        <begin position="504"/>
        <end position="525"/>
    </location>
</feature>
<dbReference type="eggNOG" id="COG1807">
    <property type="taxonomic scope" value="Bacteria"/>
</dbReference>